<accession>A0A0R2NTH2</accession>
<name>A0A0R2NTH2_9LACO</name>
<organism evidence="1 2">
    <name type="scientific">Lactiplantibacillus fabifermentans DSM 21115</name>
    <dbReference type="NCBI Taxonomy" id="1413187"/>
    <lineage>
        <taxon>Bacteria</taxon>
        <taxon>Bacillati</taxon>
        <taxon>Bacillota</taxon>
        <taxon>Bacilli</taxon>
        <taxon>Lactobacillales</taxon>
        <taxon>Lactobacillaceae</taxon>
        <taxon>Lactiplantibacillus</taxon>
    </lineage>
</organism>
<comment type="caution">
    <text evidence="1">The sequence shown here is derived from an EMBL/GenBank/DDBJ whole genome shotgun (WGS) entry which is preliminary data.</text>
</comment>
<evidence type="ECO:0000313" key="2">
    <source>
        <dbReference type="Proteomes" id="UP000050920"/>
    </source>
</evidence>
<dbReference type="AlphaFoldDB" id="A0A0R2NTH2"/>
<dbReference type="Proteomes" id="UP000050920">
    <property type="component" value="Unassembled WGS sequence"/>
</dbReference>
<evidence type="ECO:0000313" key="1">
    <source>
        <dbReference type="EMBL" id="KRO28952.1"/>
    </source>
</evidence>
<reference evidence="1 2" key="1">
    <citation type="journal article" date="2015" name="Genome Announc.">
        <title>Expanding the biotechnology potential of lactobacilli through comparative genomics of 213 strains and associated genera.</title>
        <authorList>
            <person name="Sun Z."/>
            <person name="Harris H.M."/>
            <person name="McCann A."/>
            <person name="Guo C."/>
            <person name="Argimon S."/>
            <person name="Zhang W."/>
            <person name="Yang X."/>
            <person name="Jeffery I.B."/>
            <person name="Cooney J.C."/>
            <person name="Kagawa T.F."/>
            <person name="Liu W."/>
            <person name="Song Y."/>
            <person name="Salvetti E."/>
            <person name="Wrobel A."/>
            <person name="Rasinkangas P."/>
            <person name="Parkhill J."/>
            <person name="Rea M.C."/>
            <person name="O'Sullivan O."/>
            <person name="Ritari J."/>
            <person name="Douillard F.P."/>
            <person name="Paul Ross R."/>
            <person name="Yang R."/>
            <person name="Briner A.E."/>
            <person name="Felis G.E."/>
            <person name="de Vos W.M."/>
            <person name="Barrangou R."/>
            <person name="Klaenhammer T.R."/>
            <person name="Caufield P.W."/>
            <person name="Cui Y."/>
            <person name="Zhang H."/>
            <person name="O'Toole P.W."/>
        </authorList>
    </citation>
    <scope>NUCLEOTIDE SEQUENCE [LARGE SCALE GENOMIC DNA]</scope>
    <source>
        <strain evidence="1 2">DSM 21115</strain>
    </source>
</reference>
<proteinExistence type="predicted"/>
<protein>
    <submittedName>
        <fullName evidence="1">Uncharacterized protein</fullName>
    </submittedName>
</protein>
<sequence>MEAAMSVALTGLVFIPFTPPTPFETRVVGSKARPKTAPQAWAGPHGGFHDGQLAAASSNFQA</sequence>
<keyword evidence="2" id="KW-1185">Reference proteome</keyword>
<gene>
    <name evidence="1" type="ORF">DY78_GL001804</name>
</gene>
<dbReference type="EMBL" id="AYGX02000024">
    <property type="protein sequence ID" value="KRO28952.1"/>
    <property type="molecule type" value="Genomic_DNA"/>
</dbReference>